<dbReference type="OrthoDB" id="3156807at2759"/>
<dbReference type="InterPro" id="IPR039904">
    <property type="entry name" value="TRANK1"/>
</dbReference>
<dbReference type="PANTHER" id="PTHR21529">
    <property type="entry name" value="MAMMARY TURMOR VIRUS RECEPTOR HOMOLOG 1, 2 MTVR1, 2"/>
    <property type="match status" value="1"/>
</dbReference>
<evidence type="ECO:0000256" key="5">
    <source>
        <dbReference type="PROSITE-ProRule" id="PRU00560"/>
    </source>
</evidence>
<feature type="region of interest" description="Disordered" evidence="6">
    <location>
        <begin position="577"/>
        <end position="707"/>
    </location>
</feature>
<keyword evidence="9" id="KW-1185">Reference proteome</keyword>
<dbReference type="GO" id="GO:0004386">
    <property type="term" value="F:helicase activity"/>
    <property type="evidence" value="ECO:0007669"/>
    <property type="project" value="UniProtKB-UniRule"/>
</dbReference>
<proteinExistence type="predicted"/>
<dbReference type="InterPro" id="IPR027417">
    <property type="entry name" value="P-loop_NTPase"/>
</dbReference>
<feature type="domain" description="UvrD-like helicase ATP-binding" evidence="7">
    <location>
        <begin position="43"/>
        <end position="423"/>
    </location>
</feature>
<evidence type="ECO:0000313" key="8">
    <source>
        <dbReference type="EMBL" id="EKM55346.1"/>
    </source>
</evidence>
<keyword evidence="3 5" id="KW-0347">Helicase</keyword>
<dbReference type="InterPro" id="IPR014016">
    <property type="entry name" value="UvrD-like_ATP-bd"/>
</dbReference>
<dbReference type="STRING" id="650164.K5UYY2"/>
<dbReference type="KEGG" id="pco:PHACADRAFT_208864"/>
<keyword evidence="2 5" id="KW-0378">Hydrolase</keyword>
<dbReference type="GeneID" id="18912795"/>
<organism evidence="8 9">
    <name type="scientific">Phanerochaete carnosa (strain HHB-10118-sp)</name>
    <name type="common">White-rot fungus</name>
    <name type="synonym">Peniophora carnosa</name>
    <dbReference type="NCBI Taxonomy" id="650164"/>
    <lineage>
        <taxon>Eukaryota</taxon>
        <taxon>Fungi</taxon>
        <taxon>Dikarya</taxon>
        <taxon>Basidiomycota</taxon>
        <taxon>Agaricomycotina</taxon>
        <taxon>Agaricomycetes</taxon>
        <taxon>Polyporales</taxon>
        <taxon>Phanerochaetaceae</taxon>
        <taxon>Phanerochaete</taxon>
    </lineage>
</organism>
<dbReference type="Gene3D" id="3.40.50.300">
    <property type="entry name" value="P-loop containing nucleotide triphosphate hydrolases"/>
    <property type="match status" value="1"/>
</dbReference>
<dbReference type="AlphaFoldDB" id="K5UYY2"/>
<reference evidence="8 9" key="1">
    <citation type="journal article" date="2012" name="BMC Genomics">
        <title>Comparative genomics of the white-rot fungi, Phanerochaete carnosa and P. chrysosporium, to elucidate the genetic basis of the distinct wood types they colonize.</title>
        <authorList>
            <person name="Suzuki H."/>
            <person name="MacDonald J."/>
            <person name="Syed K."/>
            <person name="Salamov A."/>
            <person name="Hori C."/>
            <person name="Aerts A."/>
            <person name="Henrissat B."/>
            <person name="Wiebenga A."/>
            <person name="vanKuyk P.A."/>
            <person name="Barry K."/>
            <person name="Lindquist E."/>
            <person name="LaButti K."/>
            <person name="Lapidus A."/>
            <person name="Lucas S."/>
            <person name="Coutinho P."/>
            <person name="Gong Y."/>
            <person name="Samejima M."/>
            <person name="Mahadevan R."/>
            <person name="Abou-Zaid M."/>
            <person name="de Vries R.P."/>
            <person name="Igarashi K."/>
            <person name="Yadav J.S."/>
            <person name="Grigoriev I.V."/>
            <person name="Master E.R."/>
        </authorList>
    </citation>
    <scope>NUCLEOTIDE SEQUENCE [LARGE SCALE GENOMIC DNA]</scope>
    <source>
        <strain evidence="8 9">HHB-10118-sp</strain>
    </source>
</reference>
<accession>K5UYY2</accession>
<feature type="compositionally biased region" description="Low complexity" evidence="6">
    <location>
        <begin position="597"/>
        <end position="613"/>
    </location>
</feature>
<keyword evidence="1 5" id="KW-0547">Nucleotide-binding</keyword>
<gene>
    <name evidence="8" type="ORF">PHACADRAFT_208864</name>
</gene>
<dbReference type="GO" id="GO:0005524">
    <property type="term" value="F:ATP binding"/>
    <property type="evidence" value="ECO:0007669"/>
    <property type="project" value="UniProtKB-UniRule"/>
</dbReference>
<evidence type="ECO:0000256" key="6">
    <source>
        <dbReference type="SAM" id="MobiDB-lite"/>
    </source>
</evidence>
<dbReference type="InParanoid" id="K5UYY2"/>
<sequence>MFQRDLYKLLVYETKIVKSLQKFVTFSQALLNSILADQDVQHVFHMSPSEQAIVKHSGSCYVLGRSGTGKTTTMLFKMLGIERAWDAIREDSNDSFSRPRQVFVAQSRVLAEKVEEYYRKLAESHAVATRSAQESVQMGARKQNTEDRALVDQDEEEFWRGSLPKRFSELQDEHFSLFVTFDHLCQLLEGDLCTYNKGEFAFSVADDDSTVDPSAVASDYMLQRRDSFVSYGTFLQAYRSHLPQNLTKNLDPALIFAEIMGVIKGSESALQTAEGHIDEGTYVSLSHRQQGMFAGRREAVYELFSAYLRLKRQRRDWDAADRTHAILRGLDQIGVPGKKLDFMSMDEAQDNLLVDALVLRTLCNNPLGLFWAGDTAQTISVGSSFRFDDLKAFLYRLELASSPKGCPAKSPESFQLTINYRSHGGIVRCALSVVQLITRFWPRAIDTLTEEKGVVEGLKPIFFSGWDQDTVQYEQFLFSASLNSARSNAMNTLVVQLADDLESLYNSETEKYQAAHARCGVEKVIERFDEALARSDWPSGPERIREEQYPRRSVNASTKEWHQNTIVSYGRWVENESGGVDPLPTPERVPPSKPRPTRNLPLPTGTTGGPLTRARGKVMARVASTPPPSLPTGPQLSTSTGREGRAPSQSTSNGLSRTSAASSSRGLRRKRSINEEPEAGTSTNRTKRSRTVDRETKRGRGGKKRGT</sequence>
<evidence type="ECO:0000256" key="1">
    <source>
        <dbReference type="ARBA" id="ARBA00022741"/>
    </source>
</evidence>
<evidence type="ECO:0000256" key="3">
    <source>
        <dbReference type="ARBA" id="ARBA00022806"/>
    </source>
</evidence>
<evidence type="ECO:0000256" key="2">
    <source>
        <dbReference type="ARBA" id="ARBA00022801"/>
    </source>
</evidence>
<dbReference type="EMBL" id="JH930472">
    <property type="protein sequence ID" value="EKM55346.1"/>
    <property type="molecule type" value="Genomic_DNA"/>
</dbReference>
<evidence type="ECO:0000256" key="4">
    <source>
        <dbReference type="ARBA" id="ARBA00022840"/>
    </source>
</evidence>
<feature type="compositionally biased region" description="Pro residues" evidence="6">
    <location>
        <begin position="583"/>
        <end position="594"/>
    </location>
</feature>
<dbReference type="SUPFAM" id="SSF52540">
    <property type="entry name" value="P-loop containing nucleoside triphosphate hydrolases"/>
    <property type="match status" value="1"/>
</dbReference>
<keyword evidence="4 5" id="KW-0067">ATP-binding</keyword>
<dbReference type="HOGENOM" id="CLU_390339_0_0_1"/>
<evidence type="ECO:0000313" key="9">
    <source>
        <dbReference type="Proteomes" id="UP000008370"/>
    </source>
</evidence>
<name>K5UYY2_PHACS</name>
<protein>
    <recommendedName>
        <fullName evidence="7">UvrD-like helicase ATP-binding domain-containing protein</fullName>
    </recommendedName>
</protein>
<feature type="binding site" evidence="5">
    <location>
        <begin position="64"/>
        <end position="71"/>
    </location>
    <ligand>
        <name>ATP</name>
        <dbReference type="ChEBI" id="CHEBI:30616"/>
    </ligand>
</feature>
<evidence type="ECO:0000259" key="7">
    <source>
        <dbReference type="PROSITE" id="PS51198"/>
    </source>
</evidence>
<dbReference type="RefSeq" id="XP_007395672.1">
    <property type="nucleotide sequence ID" value="XM_007395610.1"/>
</dbReference>
<dbReference type="Proteomes" id="UP000008370">
    <property type="component" value="Unassembled WGS sequence"/>
</dbReference>
<dbReference type="GO" id="GO:0016787">
    <property type="term" value="F:hydrolase activity"/>
    <property type="evidence" value="ECO:0007669"/>
    <property type="project" value="UniProtKB-UniRule"/>
</dbReference>
<dbReference type="PROSITE" id="PS51198">
    <property type="entry name" value="UVRD_HELICASE_ATP_BIND"/>
    <property type="match status" value="1"/>
</dbReference>
<dbReference type="PANTHER" id="PTHR21529:SF4">
    <property type="entry name" value="TPR AND ANKYRIN REPEAT-CONTAINING PROTEIN 1"/>
    <property type="match status" value="1"/>
</dbReference>
<feature type="region of interest" description="Disordered" evidence="6">
    <location>
        <begin position="537"/>
        <end position="559"/>
    </location>
</feature>
<feature type="compositionally biased region" description="Polar residues" evidence="6">
    <location>
        <begin position="632"/>
        <end position="665"/>
    </location>
</feature>